<feature type="domain" description="VOC" evidence="2">
    <location>
        <begin position="246"/>
        <end position="367"/>
    </location>
</feature>
<sequence length="372" mass="42081">MSSDSLLNSIVPTILSKPSAAINNPCSSLKGSKFILSGADVPPQTHLPRLLMAFAGVEFNCQPSDSRKVGIIPPDVHLKHIKEDGSIFELEDVKVITRYLARVLNLGGESTEEDAQLDMQFAYADKILRQWIAEVYSKPNPRDTDAFEQFLSNATPALWKMEEFLIKNGSNGYFFRNRSTYVDIAYYELISFFLEMYPKSAGNVICQSVFQATLKLHKRIQSHPRMATPLSACDPWGYHSCSHVLGLRDTGFLVTDVRQSLKFYTDTFGFLCVNKELNPQTPYGYIEFELPNNTTRLSLLSQDGQQKHRSERMTHGQFSLIVKDVRFMIAEMVAKGVRVYAEPKDHPWGTQARILDPDNNVITIIDIKPGFQ</sequence>
<dbReference type="OrthoDB" id="414243at2759"/>
<evidence type="ECO:0000259" key="1">
    <source>
        <dbReference type="PROSITE" id="PS50405"/>
    </source>
</evidence>
<dbReference type="EMBL" id="JAAAJB010000343">
    <property type="protein sequence ID" value="KAG0257897.1"/>
    <property type="molecule type" value="Genomic_DNA"/>
</dbReference>
<evidence type="ECO:0000259" key="2">
    <source>
        <dbReference type="PROSITE" id="PS51819"/>
    </source>
</evidence>
<accession>A0A9P6U3P3</accession>
<dbReference type="InterPro" id="IPR004360">
    <property type="entry name" value="Glyas_Fos-R_dOase_dom"/>
</dbReference>
<dbReference type="GO" id="GO:0006749">
    <property type="term" value="P:glutathione metabolic process"/>
    <property type="evidence" value="ECO:0007669"/>
    <property type="project" value="TreeGrafter"/>
</dbReference>
<evidence type="ECO:0000313" key="4">
    <source>
        <dbReference type="Proteomes" id="UP000807716"/>
    </source>
</evidence>
<evidence type="ECO:0000313" key="3">
    <source>
        <dbReference type="EMBL" id="KAG0257897.1"/>
    </source>
</evidence>
<feature type="domain" description="GST C-terminal" evidence="1">
    <location>
        <begin position="110"/>
        <end position="252"/>
    </location>
</feature>
<dbReference type="PROSITE" id="PS51819">
    <property type="entry name" value="VOC"/>
    <property type="match status" value="1"/>
</dbReference>
<dbReference type="Gene3D" id="3.10.180.10">
    <property type="entry name" value="2,3-Dihydroxybiphenyl 1,2-Dioxygenase, domain 1"/>
    <property type="match status" value="1"/>
</dbReference>
<reference evidence="3" key="1">
    <citation type="journal article" date="2020" name="Fungal Divers.">
        <title>Resolving the Mortierellaceae phylogeny through synthesis of multi-gene phylogenetics and phylogenomics.</title>
        <authorList>
            <person name="Vandepol N."/>
            <person name="Liber J."/>
            <person name="Desiro A."/>
            <person name="Na H."/>
            <person name="Kennedy M."/>
            <person name="Barry K."/>
            <person name="Grigoriev I.V."/>
            <person name="Miller A.N."/>
            <person name="O'Donnell K."/>
            <person name="Stajich J.E."/>
            <person name="Bonito G."/>
        </authorList>
    </citation>
    <scope>NUCLEOTIDE SEQUENCE</scope>
    <source>
        <strain evidence="3">BC1065</strain>
    </source>
</reference>
<dbReference type="InterPro" id="IPR010987">
    <property type="entry name" value="Glutathione-S-Trfase_C-like"/>
</dbReference>
<dbReference type="PANTHER" id="PTHR11571">
    <property type="entry name" value="GLUTATHIONE S-TRANSFERASE"/>
    <property type="match status" value="1"/>
</dbReference>
<dbReference type="Proteomes" id="UP000807716">
    <property type="component" value="Unassembled WGS sequence"/>
</dbReference>
<dbReference type="SUPFAM" id="SSF47616">
    <property type="entry name" value="GST C-terminal domain-like"/>
    <property type="match status" value="1"/>
</dbReference>
<dbReference type="GO" id="GO:0004364">
    <property type="term" value="F:glutathione transferase activity"/>
    <property type="evidence" value="ECO:0007669"/>
    <property type="project" value="TreeGrafter"/>
</dbReference>
<evidence type="ECO:0008006" key="5">
    <source>
        <dbReference type="Google" id="ProtNLM"/>
    </source>
</evidence>
<dbReference type="PROSITE" id="PS50405">
    <property type="entry name" value="GST_CTER"/>
    <property type="match status" value="1"/>
</dbReference>
<keyword evidence="4" id="KW-1185">Reference proteome</keyword>
<organism evidence="3 4">
    <name type="scientific">Actinomortierella ambigua</name>
    <dbReference type="NCBI Taxonomy" id="1343610"/>
    <lineage>
        <taxon>Eukaryota</taxon>
        <taxon>Fungi</taxon>
        <taxon>Fungi incertae sedis</taxon>
        <taxon>Mucoromycota</taxon>
        <taxon>Mortierellomycotina</taxon>
        <taxon>Mortierellomycetes</taxon>
        <taxon>Mortierellales</taxon>
        <taxon>Mortierellaceae</taxon>
        <taxon>Actinomortierella</taxon>
    </lineage>
</organism>
<dbReference type="Gene3D" id="1.20.1050.10">
    <property type="match status" value="1"/>
</dbReference>
<dbReference type="SUPFAM" id="SSF54593">
    <property type="entry name" value="Glyoxalase/Bleomycin resistance protein/Dihydroxybiphenyl dioxygenase"/>
    <property type="match status" value="1"/>
</dbReference>
<dbReference type="InterPro" id="IPR029068">
    <property type="entry name" value="Glyas_Bleomycin-R_OHBP_Dase"/>
</dbReference>
<dbReference type="InterPro" id="IPR036282">
    <property type="entry name" value="Glutathione-S-Trfase_C_sf"/>
</dbReference>
<dbReference type="InterPro" id="IPR004046">
    <property type="entry name" value="GST_C"/>
</dbReference>
<dbReference type="AlphaFoldDB" id="A0A9P6U3P3"/>
<protein>
    <recommendedName>
        <fullName evidence="5">VOC domain-containing protein</fullName>
    </recommendedName>
</protein>
<comment type="caution">
    <text evidence="3">The sequence shown here is derived from an EMBL/GenBank/DDBJ whole genome shotgun (WGS) entry which is preliminary data.</text>
</comment>
<dbReference type="Pfam" id="PF14497">
    <property type="entry name" value="GST_C_3"/>
    <property type="match status" value="1"/>
</dbReference>
<dbReference type="Pfam" id="PF00903">
    <property type="entry name" value="Glyoxalase"/>
    <property type="match status" value="1"/>
</dbReference>
<proteinExistence type="predicted"/>
<dbReference type="InterPro" id="IPR037523">
    <property type="entry name" value="VOC_core"/>
</dbReference>
<dbReference type="InterPro" id="IPR050213">
    <property type="entry name" value="GST_superfamily"/>
</dbReference>
<name>A0A9P6U3P3_9FUNG</name>
<gene>
    <name evidence="3" type="ORF">DFQ27_004895</name>
</gene>
<dbReference type="Gene3D" id="3.40.30.10">
    <property type="entry name" value="Glutaredoxin"/>
    <property type="match status" value="1"/>
</dbReference>